<dbReference type="Proteomes" id="UP000622475">
    <property type="component" value="Unassembled WGS sequence"/>
</dbReference>
<keyword evidence="1" id="KW-0732">Signal</keyword>
<dbReference type="EMBL" id="JADFFL010000001">
    <property type="protein sequence ID" value="MBE9660621.1"/>
    <property type="molecule type" value="Genomic_DNA"/>
</dbReference>
<dbReference type="RefSeq" id="WP_194109816.1">
    <property type="nucleotide sequence ID" value="NZ_JADFFL010000001.1"/>
</dbReference>
<protein>
    <submittedName>
        <fullName evidence="2">Uncharacterized protein</fullName>
    </submittedName>
</protein>
<organism evidence="2 3">
    <name type="scientific">Mucilaginibacter myungsuensis</name>
    <dbReference type="NCBI Taxonomy" id="649104"/>
    <lineage>
        <taxon>Bacteria</taxon>
        <taxon>Pseudomonadati</taxon>
        <taxon>Bacteroidota</taxon>
        <taxon>Sphingobacteriia</taxon>
        <taxon>Sphingobacteriales</taxon>
        <taxon>Sphingobacteriaceae</taxon>
        <taxon>Mucilaginibacter</taxon>
    </lineage>
</organism>
<sequence>MKTLRITLASLVALVAIFSYNAASAQVRLSANINVGHPGAHRTVVVHRPPVVHRTVVVHRPAYRPAPRHVVVHRPAYRPAPRRVVVHRAHPRKVVMVHAAPRHVIYRHR</sequence>
<feature type="signal peptide" evidence="1">
    <location>
        <begin position="1"/>
        <end position="25"/>
    </location>
</feature>
<dbReference type="AlphaFoldDB" id="A0A929PV48"/>
<feature type="chain" id="PRO_5036720295" evidence="1">
    <location>
        <begin position="26"/>
        <end position="109"/>
    </location>
</feature>
<reference evidence="2" key="1">
    <citation type="submission" date="2020-10" db="EMBL/GenBank/DDBJ databases">
        <title>Mucilaginibacter mali sp. nov., isolated from rhizosphere soil of apple orchard.</title>
        <authorList>
            <person name="Lee J.-S."/>
            <person name="Kim H.S."/>
            <person name="Kim J.-S."/>
        </authorList>
    </citation>
    <scope>NUCLEOTIDE SEQUENCE</scope>
    <source>
        <strain evidence="2">KCTC 22746</strain>
    </source>
</reference>
<name>A0A929PV48_9SPHI</name>
<keyword evidence="3" id="KW-1185">Reference proteome</keyword>
<comment type="caution">
    <text evidence="2">The sequence shown here is derived from an EMBL/GenBank/DDBJ whole genome shotgun (WGS) entry which is preliminary data.</text>
</comment>
<accession>A0A929PV48</accession>
<gene>
    <name evidence="2" type="ORF">IRJ16_01890</name>
</gene>
<proteinExistence type="predicted"/>
<evidence type="ECO:0000313" key="3">
    <source>
        <dbReference type="Proteomes" id="UP000622475"/>
    </source>
</evidence>
<evidence type="ECO:0000313" key="2">
    <source>
        <dbReference type="EMBL" id="MBE9660621.1"/>
    </source>
</evidence>
<evidence type="ECO:0000256" key="1">
    <source>
        <dbReference type="SAM" id="SignalP"/>
    </source>
</evidence>